<evidence type="ECO:0000313" key="2">
    <source>
        <dbReference type="EMBL" id="KAL0361893.1"/>
    </source>
</evidence>
<name>A0AAW2Q2D8_SESRA</name>
<evidence type="ECO:0000256" key="1">
    <source>
        <dbReference type="SAM" id="MobiDB-lite"/>
    </source>
</evidence>
<feature type="region of interest" description="Disordered" evidence="1">
    <location>
        <begin position="79"/>
        <end position="101"/>
    </location>
</feature>
<reference evidence="2" key="1">
    <citation type="submission" date="2020-06" db="EMBL/GenBank/DDBJ databases">
        <authorList>
            <person name="Li T."/>
            <person name="Hu X."/>
            <person name="Zhang T."/>
            <person name="Song X."/>
            <person name="Zhang H."/>
            <person name="Dai N."/>
            <person name="Sheng W."/>
            <person name="Hou X."/>
            <person name="Wei L."/>
        </authorList>
    </citation>
    <scope>NUCLEOTIDE SEQUENCE</scope>
    <source>
        <strain evidence="2">G02</strain>
        <tissue evidence="2">Leaf</tissue>
    </source>
</reference>
<accession>A0AAW2Q2D8</accession>
<proteinExistence type="predicted"/>
<comment type="caution">
    <text evidence="2">The sequence shown here is derived from an EMBL/GenBank/DDBJ whole genome shotgun (WGS) entry which is preliminary data.</text>
</comment>
<sequence length="101" mass="11111">MTDCSRFPSCSPQVRGGRGNRGRGGGGRRMRGTLKRKEGFFRGELVAKKPMLYGYNGVLVNLEDVRDTINDKKAGIVLGKPSTSRKFSDMPEAAEQPHRGL</sequence>
<dbReference type="AlphaFoldDB" id="A0AAW2Q2D8"/>
<feature type="region of interest" description="Disordered" evidence="1">
    <location>
        <begin position="1"/>
        <end position="35"/>
    </location>
</feature>
<gene>
    <name evidence="2" type="ORF">Sradi_3873800</name>
</gene>
<reference evidence="2" key="2">
    <citation type="journal article" date="2024" name="Plant">
        <title>Genomic evolution and insights into agronomic trait innovations of Sesamum species.</title>
        <authorList>
            <person name="Miao H."/>
            <person name="Wang L."/>
            <person name="Qu L."/>
            <person name="Liu H."/>
            <person name="Sun Y."/>
            <person name="Le M."/>
            <person name="Wang Q."/>
            <person name="Wei S."/>
            <person name="Zheng Y."/>
            <person name="Lin W."/>
            <person name="Duan Y."/>
            <person name="Cao H."/>
            <person name="Xiong S."/>
            <person name="Wang X."/>
            <person name="Wei L."/>
            <person name="Li C."/>
            <person name="Ma Q."/>
            <person name="Ju M."/>
            <person name="Zhao R."/>
            <person name="Li G."/>
            <person name="Mu C."/>
            <person name="Tian Q."/>
            <person name="Mei H."/>
            <person name="Zhang T."/>
            <person name="Gao T."/>
            <person name="Zhang H."/>
        </authorList>
    </citation>
    <scope>NUCLEOTIDE SEQUENCE</scope>
    <source>
        <strain evidence="2">G02</strain>
    </source>
</reference>
<protein>
    <submittedName>
        <fullName evidence="2">Uncharacterized protein</fullName>
    </submittedName>
</protein>
<organism evidence="2">
    <name type="scientific">Sesamum radiatum</name>
    <name type="common">Black benniseed</name>
    <dbReference type="NCBI Taxonomy" id="300843"/>
    <lineage>
        <taxon>Eukaryota</taxon>
        <taxon>Viridiplantae</taxon>
        <taxon>Streptophyta</taxon>
        <taxon>Embryophyta</taxon>
        <taxon>Tracheophyta</taxon>
        <taxon>Spermatophyta</taxon>
        <taxon>Magnoliopsida</taxon>
        <taxon>eudicotyledons</taxon>
        <taxon>Gunneridae</taxon>
        <taxon>Pentapetalae</taxon>
        <taxon>asterids</taxon>
        <taxon>lamiids</taxon>
        <taxon>Lamiales</taxon>
        <taxon>Pedaliaceae</taxon>
        <taxon>Sesamum</taxon>
    </lineage>
</organism>
<dbReference type="EMBL" id="JACGWJ010000016">
    <property type="protein sequence ID" value="KAL0361893.1"/>
    <property type="molecule type" value="Genomic_DNA"/>
</dbReference>
<feature type="compositionally biased region" description="Basic residues" evidence="1">
    <location>
        <begin position="18"/>
        <end position="34"/>
    </location>
</feature>